<dbReference type="SUPFAM" id="SSF50494">
    <property type="entry name" value="Trypsin-like serine proteases"/>
    <property type="match status" value="1"/>
</dbReference>
<organism evidence="8 9">
    <name type="scientific">Thalassospira aquimaris</name>
    <dbReference type="NCBI Taxonomy" id="3037796"/>
    <lineage>
        <taxon>Bacteria</taxon>
        <taxon>Pseudomonadati</taxon>
        <taxon>Pseudomonadota</taxon>
        <taxon>Alphaproteobacteria</taxon>
        <taxon>Rhodospirillales</taxon>
        <taxon>Thalassospiraceae</taxon>
        <taxon>Thalassospira</taxon>
    </lineage>
</organism>
<dbReference type="Gene3D" id="2.40.10.120">
    <property type="match status" value="1"/>
</dbReference>
<accession>A0ABT6GEZ1</accession>
<evidence type="ECO:0000256" key="2">
    <source>
        <dbReference type="ARBA" id="ARBA00022670"/>
    </source>
</evidence>
<evidence type="ECO:0000256" key="3">
    <source>
        <dbReference type="ARBA" id="ARBA00022729"/>
    </source>
</evidence>
<evidence type="ECO:0000256" key="1">
    <source>
        <dbReference type="ARBA" id="ARBA00010541"/>
    </source>
</evidence>
<dbReference type="InterPro" id="IPR001478">
    <property type="entry name" value="PDZ"/>
</dbReference>
<sequence>MQVRWIPTILTFATISMAVLGGIAPLKQAQAQTATHSDDRRLPTSQAEMKMSFSPLVKQTAPTVVNIYTKKVVSERQRTPFFNDPFFKQFFGEQFGGAFGAPRQRVERSLGSGVIVSGDGTIVTNHHVIDGASEIRVVLHDNREFDADLVGSDERTDLAVLKLRGVETALPAITFGDSDAVEVGDLVLAIGNPFGVGQTVTSGIVSALARAGVTGQDYQSFIQTDAAINPGNSGGALIDIDGKLIGVNSAIFTKSGGSNGIGFAVPVNMVKVVMRGLISGDLRRPWVGASGQAVTADLASSLELDRPHGVLISAVRDGSPALRSGLQAGDVVVAVNGLPVDNPNELKFRIATLELDSAANLTVLRRGKEIKLSMPLEVAPERPAREESVIDGNNPFSGTKVSNMNPALADELGVDTLSEGVIILGVARDSLARRTRLQAGDYIVEINGEKIDSVARLKEVVKAGERSRDWKIAVKRDGKVLTGEFTL</sequence>
<dbReference type="PANTHER" id="PTHR22939">
    <property type="entry name" value="SERINE PROTEASE FAMILY S1C HTRA-RELATED"/>
    <property type="match status" value="1"/>
</dbReference>
<keyword evidence="9" id="KW-1185">Reference proteome</keyword>
<evidence type="ECO:0000256" key="5">
    <source>
        <dbReference type="ARBA" id="ARBA00022801"/>
    </source>
</evidence>
<dbReference type="Proteomes" id="UP001529180">
    <property type="component" value="Unassembled WGS sequence"/>
</dbReference>
<dbReference type="Pfam" id="PF13180">
    <property type="entry name" value="PDZ_2"/>
    <property type="match status" value="2"/>
</dbReference>
<dbReference type="SMART" id="SM00228">
    <property type="entry name" value="PDZ"/>
    <property type="match status" value="2"/>
</dbReference>
<evidence type="ECO:0000313" key="8">
    <source>
        <dbReference type="EMBL" id="MDG4720392.1"/>
    </source>
</evidence>
<keyword evidence="4" id="KW-0677">Repeat</keyword>
<dbReference type="Gene3D" id="2.30.42.10">
    <property type="match status" value="2"/>
</dbReference>
<dbReference type="SUPFAM" id="SSF50156">
    <property type="entry name" value="PDZ domain-like"/>
    <property type="match status" value="2"/>
</dbReference>
<proteinExistence type="inferred from homology"/>
<gene>
    <name evidence="8" type="ORF">P7680_15425</name>
</gene>
<reference evidence="8 9" key="1">
    <citation type="submission" date="2023-03" db="EMBL/GenBank/DDBJ databases">
        <title>Strain FZY0004 represents a novel species in the genus Thalassospira isolated from seawater.</title>
        <authorList>
            <person name="Fu Z.-Y."/>
        </authorList>
    </citation>
    <scope>NUCLEOTIDE SEQUENCE [LARGE SCALE GENOMIC DNA]</scope>
    <source>
        <strain evidence="8 9">FZY0004</strain>
    </source>
</reference>
<dbReference type="PANTHER" id="PTHR22939:SF129">
    <property type="entry name" value="SERINE PROTEASE HTRA2, MITOCHONDRIAL"/>
    <property type="match status" value="1"/>
</dbReference>
<dbReference type="InterPro" id="IPR009003">
    <property type="entry name" value="Peptidase_S1_PA"/>
</dbReference>
<name>A0ABT6GEZ1_9PROT</name>
<protein>
    <submittedName>
        <fullName evidence="8">DegQ family serine endoprotease</fullName>
    </submittedName>
</protein>
<feature type="domain" description="PDZ" evidence="7">
    <location>
        <begin position="411"/>
        <end position="454"/>
    </location>
</feature>
<comment type="similarity">
    <text evidence="1">Belongs to the peptidase S1C family.</text>
</comment>
<evidence type="ECO:0000256" key="4">
    <source>
        <dbReference type="ARBA" id="ARBA00022737"/>
    </source>
</evidence>
<dbReference type="InterPro" id="IPR011782">
    <property type="entry name" value="Pept_S1C_Do"/>
</dbReference>
<comment type="caution">
    <text evidence="8">The sequence shown here is derived from an EMBL/GenBank/DDBJ whole genome shotgun (WGS) entry which is preliminary data.</text>
</comment>
<keyword evidence="2" id="KW-0645">Protease</keyword>
<dbReference type="PRINTS" id="PR00834">
    <property type="entry name" value="PROTEASES2C"/>
</dbReference>
<dbReference type="InterPro" id="IPR036034">
    <property type="entry name" value="PDZ_sf"/>
</dbReference>
<dbReference type="EMBL" id="JARSBO010000007">
    <property type="protein sequence ID" value="MDG4720392.1"/>
    <property type="molecule type" value="Genomic_DNA"/>
</dbReference>
<evidence type="ECO:0000313" key="9">
    <source>
        <dbReference type="Proteomes" id="UP001529180"/>
    </source>
</evidence>
<evidence type="ECO:0000259" key="7">
    <source>
        <dbReference type="PROSITE" id="PS50106"/>
    </source>
</evidence>
<dbReference type="PROSITE" id="PS50106">
    <property type="entry name" value="PDZ"/>
    <property type="match status" value="2"/>
</dbReference>
<dbReference type="NCBIfam" id="TIGR02037">
    <property type="entry name" value="degP_htrA_DO"/>
    <property type="match status" value="1"/>
</dbReference>
<keyword evidence="5" id="KW-0378">Hydrolase</keyword>
<feature type="domain" description="PDZ" evidence="7">
    <location>
        <begin position="279"/>
        <end position="367"/>
    </location>
</feature>
<dbReference type="InterPro" id="IPR001940">
    <property type="entry name" value="Peptidase_S1C"/>
</dbReference>
<keyword evidence="6" id="KW-0720">Serine protease</keyword>
<dbReference type="Pfam" id="PF13365">
    <property type="entry name" value="Trypsin_2"/>
    <property type="match status" value="1"/>
</dbReference>
<keyword evidence="3" id="KW-0732">Signal</keyword>
<evidence type="ECO:0000256" key="6">
    <source>
        <dbReference type="ARBA" id="ARBA00022825"/>
    </source>
</evidence>
<dbReference type="RefSeq" id="WP_258548090.1">
    <property type="nucleotide sequence ID" value="NZ_JARSBO010000007.1"/>
</dbReference>